<dbReference type="CDD" id="cd00118">
    <property type="entry name" value="LysM"/>
    <property type="match status" value="1"/>
</dbReference>
<dbReference type="SMART" id="SM01043">
    <property type="entry name" value="BTAD"/>
    <property type="match status" value="1"/>
</dbReference>
<dbReference type="AlphaFoldDB" id="A0A3N0GS11"/>
<feature type="transmembrane region" description="Helical" evidence="2">
    <location>
        <begin position="30"/>
        <end position="53"/>
    </location>
</feature>
<dbReference type="Gene3D" id="3.10.350.10">
    <property type="entry name" value="LysM domain"/>
    <property type="match status" value="1"/>
</dbReference>
<evidence type="ECO:0000259" key="3">
    <source>
        <dbReference type="SMART" id="SM01043"/>
    </source>
</evidence>
<evidence type="ECO:0000313" key="5">
    <source>
        <dbReference type="Proteomes" id="UP000279994"/>
    </source>
</evidence>
<proteinExistence type="predicted"/>
<reference evidence="4 5" key="1">
    <citation type="submission" date="2018-11" db="EMBL/GenBank/DDBJ databases">
        <authorList>
            <person name="Li F."/>
        </authorList>
    </citation>
    <scope>NUCLEOTIDE SEQUENCE [LARGE SCALE GENOMIC DNA]</scope>
    <source>
        <strain evidence="4 5">Gsoil 818</strain>
    </source>
</reference>
<organism evidence="4 5">
    <name type="scientific">Nocardioides pocheonensis</name>
    <dbReference type="NCBI Taxonomy" id="661485"/>
    <lineage>
        <taxon>Bacteria</taxon>
        <taxon>Bacillati</taxon>
        <taxon>Actinomycetota</taxon>
        <taxon>Actinomycetes</taxon>
        <taxon>Propionibacteriales</taxon>
        <taxon>Nocardioidaceae</taxon>
        <taxon>Nocardioides</taxon>
    </lineage>
</organism>
<dbReference type="InterPro" id="IPR036779">
    <property type="entry name" value="LysM_dom_sf"/>
</dbReference>
<keyword evidence="2" id="KW-0812">Transmembrane</keyword>
<keyword evidence="5" id="KW-1185">Reference proteome</keyword>
<protein>
    <recommendedName>
        <fullName evidence="3">Bacterial transcriptional activator domain-containing protein</fullName>
    </recommendedName>
</protein>
<dbReference type="Proteomes" id="UP000279994">
    <property type="component" value="Unassembled WGS sequence"/>
</dbReference>
<feature type="compositionally biased region" description="Polar residues" evidence="1">
    <location>
        <begin position="261"/>
        <end position="271"/>
    </location>
</feature>
<keyword evidence="2" id="KW-0472">Membrane</keyword>
<accession>A0A3N0GS11</accession>
<evidence type="ECO:0000313" key="4">
    <source>
        <dbReference type="EMBL" id="RNM14966.1"/>
    </source>
</evidence>
<evidence type="ECO:0000256" key="2">
    <source>
        <dbReference type="SAM" id="Phobius"/>
    </source>
</evidence>
<feature type="region of interest" description="Disordered" evidence="1">
    <location>
        <begin position="260"/>
        <end position="297"/>
    </location>
</feature>
<keyword evidence="2" id="KW-1133">Transmembrane helix</keyword>
<dbReference type="PANTHER" id="PTHR34700">
    <property type="entry name" value="POTASSIUM BINDING PROTEIN KBP"/>
    <property type="match status" value="1"/>
</dbReference>
<gene>
    <name evidence="4" type="ORF">EFL26_09630</name>
</gene>
<dbReference type="RefSeq" id="WP_123222678.1">
    <property type="nucleotide sequence ID" value="NZ_RJSF01000036.1"/>
</dbReference>
<feature type="transmembrane region" description="Helical" evidence="2">
    <location>
        <begin position="73"/>
        <end position="97"/>
    </location>
</feature>
<sequence length="901" mass="93190">MPATKTPPRPTVVKLPSRGAATQHRVAKGLAALLGALALLIGVPVALVLLVGNPLPTTAPSRDWLTAEVTGDLVINVLAVLVWVVWVHFVVCFLTEWRAVRAGRMPARVLLGGGSQVLARQLVAGVLLLAGGAALATGLSQAYAAPAPAPTVTAHAQDAAAQQAEERAARHEAAAEQRSAHRQLKLTTVKVPEGRHHDTLWGIAERTLGDPFRYSEIYALNKDRVQPDGAHLTDADLIRPGWQLVLPADAHGPDVRVLATTPGSAPGASTGSRGGAAHDTTGAADTGATARTAQPATDQAGSGLDALLLGGGLVLAGVVTALTARRGPFGTPGDDEGALRLAANPGRASFLDRSLRVLAESRVAQALPMPDLSVVYVDDEQVIAHVVGDAAAPAHPWVAGADGRSWTVRAADLAGLAATAPAPYPALVNVATSHGFDVLIDLEYASGLIAVGGDATVGREIVMSTVVDLVTHPWSDHVEVTMVGFGDDLSEIAPDRVRSATDLDEALDRVEARMGQASGLLARLGVEGVLNGRGTARHPELTPRVLVASAPPTAEQTQRIRSISAGGRTAFAALCVGDAPGARWRFAADRTGHVDLGVLGISGDARRYTVDAHAQLRALLAQAAADADERTLVVREAAPASLTTEQVDKPPAAGRDAAVVVSLLGPVSVAAPGPIADERRDLLTELVVMAALHPAGLHEAVLTSGLWPRGVSDDVVRRTIVETQAWLGTDVAGTPRLVRAEDGLWRLGSDVYVDWADLQVAALVDGPGQAASLARGVALARGEAFSGVPAGRYTWLAFHRAARDTRALVASMASRAAALLAAAGDRAGADAVLRHGLALVPAAEMLWRDLIRLHAGNQAVVAEVVAQMGRVLGAEAYEGETEALVATVAPAHLGDRRADGS</sequence>
<dbReference type="InterPro" id="IPR018392">
    <property type="entry name" value="LysM"/>
</dbReference>
<dbReference type="OrthoDB" id="8444614at2"/>
<dbReference type="InterPro" id="IPR052196">
    <property type="entry name" value="Bact_Kbp"/>
</dbReference>
<feature type="domain" description="Bacterial transcriptional activator" evidence="3">
    <location>
        <begin position="753"/>
        <end position="889"/>
    </location>
</feature>
<feature type="transmembrane region" description="Helical" evidence="2">
    <location>
        <begin position="118"/>
        <end position="139"/>
    </location>
</feature>
<feature type="compositionally biased region" description="Low complexity" evidence="1">
    <location>
        <begin position="275"/>
        <end position="293"/>
    </location>
</feature>
<comment type="caution">
    <text evidence="4">The sequence shown here is derived from an EMBL/GenBank/DDBJ whole genome shotgun (WGS) entry which is preliminary data.</text>
</comment>
<dbReference type="InterPro" id="IPR005158">
    <property type="entry name" value="BTAD"/>
</dbReference>
<dbReference type="PANTHER" id="PTHR34700:SF3">
    <property type="entry name" value="PHAGE-LIKE ELEMENT PBSX PROTEIN XKDQ"/>
    <property type="match status" value="1"/>
</dbReference>
<dbReference type="EMBL" id="RJSF01000036">
    <property type="protein sequence ID" value="RNM14966.1"/>
    <property type="molecule type" value="Genomic_DNA"/>
</dbReference>
<name>A0A3N0GS11_9ACTN</name>
<evidence type="ECO:0000256" key="1">
    <source>
        <dbReference type="SAM" id="MobiDB-lite"/>
    </source>
</evidence>